<comment type="caution">
    <text evidence="2">The sequence shown here is derived from an EMBL/GenBank/DDBJ whole genome shotgun (WGS) entry which is preliminary data.</text>
</comment>
<name>A0ABU0XIZ6_9MICO</name>
<evidence type="ECO:0000256" key="1">
    <source>
        <dbReference type="SAM" id="MobiDB-lite"/>
    </source>
</evidence>
<organism evidence="2 3">
    <name type="scientific">Microbacterium capsulatum</name>
    <dbReference type="NCBI Taxonomy" id="3041921"/>
    <lineage>
        <taxon>Bacteria</taxon>
        <taxon>Bacillati</taxon>
        <taxon>Actinomycetota</taxon>
        <taxon>Actinomycetes</taxon>
        <taxon>Micrococcales</taxon>
        <taxon>Microbacteriaceae</taxon>
        <taxon>Microbacterium</taxon>
    </lineage>
</organism>
<keyword evidence="3" id="KW-1185">Reference proteome</keyword>
<proteinExistence type="predicted"/>
<sequence>MRVAFAGVAHSHPFADAAGLVARGAEVVGVWDEDDPARRIDFAERFAVPARAELGDLLALRPDVVVATPRTPRAAEVAFACAQAGIPAFVNKTVAADAAGLARWRALPPAPRFTSSVLRFAPALAAFAAALRGCRIHAIDVHAQHDIAGFLTAVRRWQDDPSGAGGTMLNIGLHAWEMLDVLVSGARAEILSAVRTTGGSATSSELLASVHALVGTIPVTVTIAGLAGPDRYAVRVWTDHGAQELVLPQDGDGLGYGATADAVLALARGIVPIDPERTAAVYRNAIAAAEEARCDEALGRDGSLGRDRGENSPLHAGPPAPMAMTPEVR</sequence>
<dbReference type="InterPro" id="IPR036291">
    <property type="entry name" value="NAD(P)-bd_dom_sf"/>
</dbReference>
<dbReference type="Proteomes" id="UP001230289">
    <property type="component" value="Unassembled WGS sequence"/>
</dbReference>
<gene>
    <name evidence="2" type="ORF">RBR11_14405</name>
</gene>
<feature type="region of interest" description="Disordered" evidence="1">
    <location>
        <begin position="299"/>
        <end position="329"/>
    </location>
</feature>
<dbReference type="SUPFAM" id="SSF51735">
    <property type="entry name" value="NAD(P)-binding Rossmann-fold domains"/>
    <property type="match status" value="1"/>
</dbReference>
<feature type="compositionally biased region" description="Basic and acidic residues" evidence="1">
    <location>
        <begin position="299"/>
        <end position="310"/>
    </location>
</feature>
<evidence type="ECO:0008006" key="4">
    <source>
        <dbReference type="Google" id="ProtNLM"/>
    </source>
</evidence>
<accession>A0ABU0XIZ6</accession>
<dbReference type="Gene3D" id="3.40.50.720">
    <property type="entry name" value="NAD(P)-binding Rossmann-like Domain"/>
    <property type="match status" value="1"/>
</dbReference>
<dbReference type="RefSeq" id="WP_308490063.1">
    <property type="nucleotide sequence ID" value="NZ_JAVFCB010000008.1"/>
</dbReference>
<protein>
    <recommendedName>
        <fullName evidence="4">Dehydrogenase</fullName>
    </recommendedName>
</protein>
<dbReference type="Gene3D" id="3.30.360.10">
    <property type="entry name" value="Dihydrodipicolinate Reductase, domain 2"/>
    <property type="match status" value="1"/>
</dbReference>
<evidence type="ECO:0000313" key="2">
    <source>
        <dbReference type="EMBL" id="MDQ4215111.1"/>
    </source>
</evidence>
<dbReference type="EMBL" id="JAVFCB010000008">
    <property type="protein sequence ID" value="MDQ4215111.1"/>
    <property type="molecule type" value="Genomic_DNA"/>
</dbReference>
<reference evidence="2 3" key="1">
    <citation type="submission" date="2023-08" db="EMBL/GenBank/DDBJ databases">
        <title>Microbacterium sp. nov., isolated from a waste landfill.</title>
        <authorList>
            <person name="Wen W."/>
        </authorList>
    </citation>
    <scope>NUCLEOTIDE SEQUENCE [LARGE SCALE GENOMIC DNA]</scope>
    <source>
        <strain evidence="2 3">ASV81</strain>
    </source>
</reference>
<evidence type="ECO:0000313" key="3">
    <source>
        <dbReference type="Proteomes" id="UP001230289"/>
    </source>
</evidence>